<evidence type="ECO:0000259" key="1">
    <source>
        <dbReference type="Pfam" id="PF13614"/>
    </source>
</evidence>
<dbReference type="InterPro" id="IPR050678">
    <property type="entry name" value="DNA_Partitioning_ATPase"/>
</dbReference>
<dbReference type="Proteomes" id="UP001501337">
    <property type="component" value="Unassembled WGS sequence"/>
</dbReference>
<dbReference type="InterPro" id="IPR027417">
    <property type="entry name" value="P-loop_NTPase"/>
</dbReference>
<reference evidence="3" key="1">
    <citation type="journal article" date="2019" name="Int. J. Syst. Evol. Microbiol.">
        <title>The Global Catalogue of Microorganisms (GCM) 10K type strain sequencing project: providing services to taxonomists for standard genome sequencing and annotation.</title>
        <authorList>
            <consortium name="The Broad Institute Genomics Platform"/>
            <consortium name="The Broad Institute Genome Sequencing Center for Infectious Disease"/>
            <person name="Wu L."/>
            <person name="Ma J."/>
        </authorList>
    </citation>
    <scope>NUCLEOTIDE SEQUENCE [LARGE SCALE GENOMIC DNA]</scope>
    <source>
        <strain evidence="3">JCM 17555</strain>
    </source>
</reference>
<keyword evidence="3" id="KW-1185">Reference proteome</keyword>
<dbReference type="EMBL" id="BAABBO010000001">
    <property type="protein sequence ID" value="GAA3948272.1"/>
    <property type="molecule type" value="Genomic_DNA"/>
</dbReference>
<proteinExistence type="predicted"/>
<sequence length="268" mass="29322">MQVITIANQKGGVGKTTTAVALGGLLAGQGKRVLLVDLDPQGSLTSYFGHDPDTLQGSVHDIFTSVLNPDGRREVPADLPAQLLRDTTCPGLMLLPASTLQATLERKLAGVEGMGLVLRKALGHLRDEFDFVLLDNTPVLGVLLINSLAACERILIPVQTEFLALMGLERMLHTLTMVMRSQKRLLPYIIVPTMFDRRTGASIKSLRRIKHDYPETAWRYAIPIDTRFRDASQAGLVPSLFDPSTHGVKAYTRLLQDLIGTIEDTGLT</sequence>
<gene>
    <name evidence="2" type="ORF">GCM10022278_04300</name>
</gene>
<protein>
    <submittedName>
        <fullName evidence="2">ParA family protein</fullName>
    </submittedName>
</protein>
<dbReference type="PANTHER" id="PTHR13696:SF69">
    <property type="entry name" value="PLASMID PARTITIONING PROTEIN-RELATED"/>
    <property type="match status" value="1"/>
</dbReference>
<evidence type="ECO:0000313" key="3">
    <source>
        <dbReference type="Proteomes" id="UP001501337"/>
    </source>
</evidence>
<dbReference type="PANTHER" id="PTHR13696">
    <property type="entry name" value="P-LOOP CONTAINING NUCLEOSIDE TRIPHOSPHATE HYDROLASE"/>
    <property type="match status" value="1"/>
</dbReference>
<dbReference type="Gene3D" id="3.40.50.300">
    <property type="entry name" value="P-loop containing nucleotide triphosphate hydrolases"/>
    <property type="match status" value="1"/>
</dbReference>
<evidence type="ECO:0000313" key="2">
    <source>
        <dbReference type="EMBL" id="GAA3948272.1"/>
    </source>
</evidence>
<dbReference type="SUPFAM" id="SSF52540">
    <property type="entry name" value="P-loop containing nucleoside triphosphate hydrolases"/>
    <property type="match status" value="1"/>
</dbReference>
<accession>A0ABP7NK12</accession>
<dbReference type="InterPro" id="IPR025669">
    <property type="entry name" value="AAA_dom"/>
</dbReference>
<dbReference type="CDD" id="cd02042">
    <property type="entry name" value="ParAB_family"/>
    <property type="match status" value="1"/>
</dbReference>
<organism evidence="2 3">
    <name type="scientific">Allohahella marinimesophila</name>
    <dbReference type="NCBI Taxonomy" id="1054972"/>
    <lineage>
        <taxon>Bacteria</taxon>
        <taxon>Pseudomonadati</taxon>
        <taxon>Pseudomonadota</taxon>
        <taxon>Gammaproteobacteria</taxon>
        <taxon>Oceanospirillales</taxon>
        <taxon>Hahellaceae</taxon>
        <taxon>Allohahella</taxon>
    </lineage>
</organism>
<dbReference type="Pfam" id="PF13614">
    <property type="entry name" value="AAA_31"/>
    <property type="match status" value="1"/>
</dbReference>
<feature type="domain" description="AAA" evidence="1">
    <location>
        <begin position="1"/>
        <end position="183"/>
    </location>
</feature>
<name>A0ABP7NK12_9GAMM</name>
<comment type="caution">
    <text evidence="2">The sequence shown here is derived from an EMBL/GenBank/DDBJ whole genome shotgun (WGS) entry which is preliminary data.</text>
</comment>
<dbReference type="RefSeq" id="WP_344802807.1">
    <property type="nucleotide sequence ID" value="NZ_BAABBO010000001.1"/>
</dbReference>